<feature type="compositionally biased region" description="Pro residues" evidence="1">
    <location>
        <begin position="156"/>
        <end position="167"/>
    </location>
</feature>
<reference evidence="3 6" key="2">
    <citation type="submission" date="2020-08" db="EMBL/GenBank/DDBJ databases">
        <title>Sequencing the genomes of 1000 actinobacteria strains.</title>
        <authorList>
            <person name="Klenk H.-P."/>
        </authorList>
    </citation>
    <scope>NUCLEOTIDE SEQUENCE [LARGE SCALE GENOMIC DNA]</scope>
    <source>
        <strain evidence="3 6">DSM 15626</strain>
    </source>
</reference>
<reference evidence="4 5" key="1">
    <citation type="submission" date="2020-05" db="EMBL/GenBank/DDBJ databases">
        <title>Genome sequence of Kribbella sandramycini ATCC 39419.</title>
        <authorList>
            <person name="Maclea K.S."/>
            <person name="Fair J.L."/>
        </authorList>
    </citation>
    <scope>NUCLEOTIDE SEQUENCE [LARGE SCALE GENOMIC DNA]</scope>
    <source>
        <strain evidence="4 5">ATCC 39419</strain>
    </source>
</reference>
<feature type="region of interest" description="Disordered" evidence="1">
    <location>
        <begin position="129"/>
        <end position="167"/>
    </location>
</feature>
<accession>A0A7Y4KYM4</accession>
<evidence type="ECO:0000313" key="4">
    <source>
        <dbReference type="EMBL" id="NOL40241.1"/>
    </source>
</evidence>
<evidence type="ECO:0000256" key="1">
    <source>
        <dbReference type="SAM" id="MobiDB-lite"/>
    </source>
</evidence>
<organism evidence="4 5">
    <name type="scientific">Kribbella sandramycini</name>
    <dbReference type="NCBI Taxonomy" id="60450"/>
    <lineage>
        <taxon>Bacteria</taxon>
        <taxon>Bacillati</taxon>
        <taxon>Actinomycetota</taxon>
        <taxon>Actinomycetes</taxon>
        <taxon>Propionibacteriales</taxon>
        <taxon>Kribbellaceae</taxon>
        <taxon>Kribbella</taxon>
    </lineage>
</organism>
<evidence type="ECO:0000313" key="5">
    <source>
        <dbReference type="Proteomes" id="UP000534306"/>
    </source>
</evidence>
<dbReference type="EMBL" id="JABJRC010000002">
    <property type="protein sequence ID" value="NOL40241.1"/>
    <property type="molecule type" value="Genomic_DNA"/>
</dbReference>
<dbReference type="Proteomes" id="UP000553957">
    <property type="component" value="Unassembled WGS sequence"/>
</dbReference>
<evidence type="ECO:0000313" key="3">
    <source>
        <dbReference type="EMBL" id="MBB6569935.1"/>
    </source>
</evidence>
<dbReference type="AlphaFoldDB" id="A0A7Y4KYM4"/>
<evidence type="ECO:0000256" key="2">
    <source>
        <dbReference type="SAM" id="SignalP"/>
    </source>
</evidence>
<dbReference type="Proteomes" id="UP000534306">
    <property type="component" value="Unassembled WGS sequence"/>
</dbReference>
<keyword evidence="4" id="KW-0282">Flagellum</keyword>
<comment type="caution">
    <text evidence="4">The sequence shown here is derived from an EMBL/GenBank/DDBJ whole genome shotgun (WGS) entry which is preliminary data.</text>
</comment>
<name>A0A7Y4KYM4_9ACTN</name>
<dbReference type="RefSeq" id="WP_171672627.1">
    <property type="nucleotide sequence ID" value="NZ_BAAAGT010000002.1"/>
</dbReference>
<keyword evidence="2" id="KW-0732">Signal</keyword>
<keyword evidence="5" id="KW-1185">Reference proteome</keyword>
<protein>
    <submittedName>
        <fullName evidence="4">Flagellar hook-length control protein FliK</fullName>
    </submittedName>
</protein>
<feature type="chain" id="PRO_5036406670" evidence="2">
    <location>
        <begin position="28"/>
        <end position="167"/>
    </location>
</feature>
<proteinExistence type="predicted"/>
<gene>
    <name evidence="3" type="ORF">HNR71_005572</name>
    <name evidence="4" type="ORF">HPO96_08295</name>
</gene>
<evidence type="ECO:0000313" key="6">
    <source>
        <dbReference type="Proteomes" id="UP000553957"/>
    </source>
</evidence>
<sequence>MKRMRLLAAALAVVATVLVAPAGGASAAPQRLGTAGYCPNANGVTVVVDYQGLGFATEIRCAPGDQATGLAALENAGFVVTGTDRWGKAFICRINGQPTPAAEPCKNTPPASAYWSYWHAPNGGSWTYSQSGATARKPPLGSFEGWSFSQNAGPTTNPPPRVAPVRP</sequence>
<feature type="signal peptide" evidence="2">
    <location>
        <begin position="1"/>
        <end position="27"/>
    </location>
</feature>
<dbReference type="EMBL" id="JACHKF010000001">
    <property type="protein sequence ID" value="MBB6569935.1"/>
    <property type="molecule type" value="Genomic_DNA"/>
</dbReference>
<keyword evidence="4" id="KW-0966">Cell projection</keyword>
<keyword evidence="4" id="KW-0969">Cilium</keyword>